<sequence>MQPDDRALVEFEERYPEPGPGKDAEILRRFGLAPLRYYQRLFALSREPEVVDDYPQVSSKVQRVLSEAGSPGFQARLASRA</sequence>
<keyword evidence="2" id="KW-1185">Reference proteome</keyword>
<dbReference type="InterPro" id="IPR021678">
    <property type="entry name" value="DUF3263"/>
</dbReference>
<dbReference type="Proteomes" id="UP000479756">
    <property type="component" value="Unassembled WGS sequence"/>
</dbReference>
<organism evidence="1 2">
    <name type="scientific">Galbitalea soli</name>
    <dbReference type="NCBI Taxonomy" id="1268042"/>
    <lineage>
        <taxon>Bacteria</taxon>
        <taxon>Bacillati</taxon>
        <taxon>Actinomycetota</taxon>
        <taxon>Actinomycetes</taxon>
        <taxon>Micrococcales</taxon>
        <taxon>Microbacteriaceae</taxon>
        <taxon>Galbitalea</taxon>
    </lineage>
</organism>
<name>A0A7C9TSE5_9MICO</name>
<dbReference type="RefSeq" id="WP_163474310.1">
    <property type="nucleotide sequence ID" value="NZ_JAAGWZ010000004.1"/>
</dbReference>
<evidence type="ECO:0000313" key="1">
    <source>
        <dbReference type="EMBL" id="NEM92259.1"/>
    </source>
</evidence>
<dbReference type="Pfam" id="PF11662">
    <property type="entry name" value="DUF3263"/>
    <property type="match status" value="1"/>
</dbReference>
<reference evidence="1 2" key="1">
    <citation type="journal article" date="2014" name="Int. J. Syst. Evol. Microbiol.">
        <title>Description of Galbitalea soli gen. nov., sp. nov., and Frondihabitans sucicola sp. nov.</title>
        <authorList>
            <person name="Kim S.J."/>
            <person name="Lim J.M."/>
            <person name="Ahn J.H."/>
            <person name="Weon H.Y."/>
            <person name="Hamada M."/>
            <person name="Suzuki K."/>
            <person name="Ahn T.Y."/>
            <person name="Kwon S.W."/>
        </authorList>
    </citation>
    <scope>NUCLEOTIDE SEQUENCE [LARGE SCALE GENOMIC DNA]</scope>
    <source>
        <strain evidence="1 2">NBRC 108727</strain>
    </source>
</reference>
<protein>
    <submittedName>
        <fullName evidence="1">DUF3263 domain-containing protein</fullName>
    </submittedName>
</protein>
<dbReference type="EMBL" id="JAAGWZ010000004">
    <property type="protein sequence ID" value="NEM92259.1"/>
    <property type="molecule type" value="Genomic_DNA"/>
</dbReference>
<evidence type="ECO:0000313" key="2">
    <source>
        <dbReference type="Proteomes" id="UP000479756"/>
    </source>
</evidence>
<gene>
    <name evidence="1" type="ORF">G3T37_12955</name>
</gene>
<proteinExistence type="predicted"/>
<comment type="caution">
    <text evidence="1">The sequence shown here is derived from an EMBL/GenBank/DDBJ whole genome shotgun (WGS) entry which is preliminary data.</text>
</comment>
<dbReference type="AlphaFoldDB" id="A0A7C9TSE5"/>
<accession>A0A7C9TSE5</accession>